<organism evidence="1 2">
    <name type="scientific">Trifolium medium</name>
    <dbReference type="NCBI Taxonomy" id="97028"/>
    <lineage>
        <taxon>Eukaryota</taxon>
        <taxon>Viridiplantae</taxon>
        <taxon>Streptophyta</taxon>
        <taxon>Embryophyta</taxon>
        <taxon>Tracheophyta</taxon>
        <taxon>Spermatophyta</taxon>
        <taxon>Magnoliopsida</taxon>
        <taxon>eudicotyledons</taxon>
        <taxon>Gunneridae</taxon>
        <taxon>Pentapetalae</taxon>
        <taxon>rosids</taxon>
        <taxon>fabids</taxon>
        <taxon>Fabales</taxon>
        <taxon>Fabaceae</taxon>
        <taxon>Papilionoideae</taxon>
        <taxon>50 kb inversion clade</taxon>
        <taxon>NPAAA clade</taxon>
        <taxon>Hologalegina</taxon>
        <taxon>IRL clade</taxon>
        <taxon>Trifolieae</taxon>
        <taxon>Trifolium</taxon>
    </lineage>
</organism>
<keyword evidence="1" id="KW-0808">Transferase</keyword>
<dbReference type="Proteomes" id="UP000265520">
    <property type="component" value="Unassembled WGS sequence"/>
</dbReference>
<protein>
    <submittedName>
        <fullName evidence="1">Receptor-like kinase</fullName>
    </submittedName>
</protein>
<keyword evidence="1" id="KW-0675">Receptor</keyword>
<comment type="caution">
    <text evidence="1">The sequence shown here is derived from an EMBL/GenBank/DDBJ whole genome shotgun (WGS) entry which is preliminary data.</text>
</comment>
<proteinExistence type="predicted"/>
<gene>
    <name evidence="1" type="ORF">A2U01_0029584</name>
</gene>
<keyword evidence="1" id="KW-0418">Kinase</keyword>
<accession>A0A392P9U2</accession>
<dbReference type="GO" id="GO:0016301">
    <property type="term" value="F:kinase activity"/>
    <property type="evidence" value="ECO:0007669"/>
    <property type="project" value="UniProtKB-KW"/>
</dbReference>
<reference evidence="1 2" key="1">
    <citation type="journal article" date="2018" name="Front. Plant Sci.">
        <title>Red Clover (Trifolium pratense) and Zigzag Clover (T. medium) - A Picture of Genomic Similarities and Differences.</title>
        <authorList>
            <person name="Dluhosova J."/>
            <person name="Istvanek J."/>
            <person name="Nedelnik J."/>
            <person name="Repkova J."/>
        </authorList>
    </citation>
    <scope>NUCLEOTIDE SEQUENCE [LARGE SCALE GENOMIC DNA]</scope>
    <source>
        <strain evidence="2">cv. 10/8</strain>
        <tissue evidence="1">Leaf</tissue>
    </source>
</reference>
<evidence type="ECO:0000313" key="2">
    <source>
        <dbReference type="Proteomes" id="UP000265520"/>
    </source>
</evidence>
<name>A0A392P9U2_9FABA</name>
<feature type="non-terminal residue" evidence="1">
    <location>
        <position position="1"/>
    </location>
</feature>
<evidence type="ECO:0000313" key="1">
    <source>
        <dbReference type="EMBL" id="MCI08507.1"/>
    </source>
</evidence>
<dbReference type="AlphaFoldDB" id="A0A392P9U2"/>
<sequence>SRWGTGISPVCSTCGNGEETVIHVLRDSVQATQIWVRDFPSELQSLLFDDISGA</sequence>
<dbReference type="EMBL" id="LXQA010069262">
    <property type="protein sequence ID" value="MCI08507.1"/>
    <property type="molecule type" value="Genomic_DNA"/>
</dbReference>
<keyword evidence="2" id="KW-1185">Reference proteome</keyword>